<dbReference type="Gene3D" id="3.30.1490.220">
    <property type="match status" value="1"/>
</dbReference>
<organism evidence="12">
    <name type="scientific">Arion vulgaris</name>
    <dbReference type="NCBI Taxonomy" id="1028688"/>
    <lineage>
        <taxon>Eukaryota</taxon>
        <taxon>Metazoa</taxon>
        <taxon>Spiralia</taxon>
        <taxon>Lophotrochozoa</taxon>
        <taxon>Mollusca</taxon>
        <taxon>Gastropoda</taxon>
        <taxon>Heterobranchia</taxon>
        <taxon>Euthyneura</taxon>
        <taxon>Panpulmonata</taxon>
        <taxon>Eupulmonata</taxon>
        <taxon>Stylommatophora</taxon>
        <taxon>Helicina</taxon>
        <taxon>Arionoidea</taxon>
        <taxon>Arionidae</taxon>
        <taxon>Arion</taxon>
    </lineage>
</organism>
<evidence type="ECO:0000256" key="7">
    <source>
        <dbReference type="ARBA" id="ARBA00022840"/>
    </source>
</evidence>
<evidence type="ECO:0000256" key="4">
    <source>
        <dbReference type="ARBA" id="ARBA00022723"/>
    </source>
</evidence>
<evidence type="ECO:0000256" key="1">
    <source>
        <dbReference type="ARBA" id="ARBA00001946"/>
    </source>
</evidence>
<keyword evidence="4" id="KW-0479">Metal-binding</keyword>
<comment type="cofactor">
    <cofactor evidence="1">
        <name>Mg(2+)</name>
        <dbReference type="ChEBI" id="CHEBI:18420"/>
    </cofactor>
</comment>
<dbReference type="Pfam" id="PF17927">
    <property type="entry name" value="Ins134_P3_kin_N"/>
    <property type="match status" value="1"/>
</dbReference>
<gene>
    <name evidence="12" type="primary">ORF58373</name>
</gene>
<reference evidence="12" key="1">
    <citation type="submission" date="2014-12" db="EMBL/GenBank/DDBJ databases">
        <title>Insight into the proteome of Arion vulgaris.</title>
        <authorList>
            <person name="Aradska J."/>
            <person name="Bulat T."/>
            <person name="Smidak R."/>
            <person name="Sarate P."/>
            <person name="Gangsoo J."/>
            <person name="Sialana F."/>
            <person name="Bilban M."/>
            <person name="Lubec G."/>
        </authorList>
    </citation>
    <scope>NUCLEOTIDE SEQUENCE</scope>
    <source>
        <tissue evidence="12">Skin</tissue>
    </source>
</reference>
<proteinExistence type="inferred from homology"/>
<evidence type="ECO:0000256" key="6">
    <source>
        <dbReference type="ARBA" id="ARBA00022777"/>
    </source>
</evidence>
<keyword evidence="8" id="KW-0460">Magnesium</keyword>
<feature type="compositionally biased region" description="Polar residues" evidence="9">
    <location>
        <begin position="436"/>
        <end position="448"/>
    </location>
</feature>
<feature type="domain" description="Inositol 1,3,4-trisphosphate 5/6-kinase ATP-grasp" evidence="10">
    <location>
        <begin position="113"/>
        <end position="311"/>
    </location>
</feature>
<dbReference type="GO" id="GO:0000287">
    <property type="term" value="F:magnesium ion binding"/>
    <property type="evidence" value="ECO:0007669"/>
    <property type="project" value="InterPro"/>
</dbReference>
<evidence type="ECO:0000313" key="12">
    <source>
        <dbReference type="EMBL" id="CEK66354.1"/>
    </source>
</evidence>
<dbReference type="SUPFAM" id="SSF56059">
    <property type="entry name" value="Glutathione synthetase ATP-binding domain-like"/>
    <property type="match status" value="1"/>
</dbReference>
<evidence type="ECO:0000256" key="8">
    <source>
        <dbReference type="ARBA" id="ARBA00022842"/>
    </source>
</evidence>
<dbReference type="PANTHER" id="PTHR14217">
    <property type="entry name" value="INOSITOL-TETRAKISPHOSPHATE 1-KINASE"/>
    <property type="match status" value="1"/>
</dbReference>
<dbReference type="GO" id="GO:0005524">
    <property type="term" value="F:ATP binding"/>
    <property type="evidence" value="ECO:0007669"/>
    <property type="project" value="UniProtKB-KW"/>
</dbReference>
<keyword evidence="5" id="KW-0547">Nucleotide-binding</keyword>
<dbReference type="GO" id="GO:0052726">
    <property type="term" value="F:inositol-1,3,4-trisphosphate 5-kinase activity"/>
    <property type="evidence" value="ECO:0007669"/>
    <property type="project" value="InterPro"/>
</dbReference>
<dbReference type="Gene3D" id="3.40.50.11370">
    <property type="match status" value="1"/>
</dbReference>
<comment type="similarity">
    <text evidence="2">Belongs to the ITPK1 family.</text>
</comment>
<keyword evidence="7" id="KW-0067">ATP-binding</keyword>
<evidence type="ECO:0000256" key="9">
    <source>
        <dbReference type="SAM" id="MobiDB-lite"/>
    </source>
</evidence>
<dbReference type="InterPro" id="IPR041429">
    <property type="entry name" value="ITPK1_N"/>
</dbReference>
<dbReference type="PANTHER" id="PTHR14217:SF1">
    <property type="entry name" value="INOSITOL-TETRAKISPHOSPHATE 1-KINASE"/>
    <property type="match status" value="1"/>
</dbReference>
<protein>
    <recommendedName>
        <fullName evidence="13">Inositol-tetrakisphosphate 1-kinase</fullName>
    </recommendedName>
</protein>
<evidence type="ECO:0008006" key="13">
    <source>
        <dbReference type="Google" id="ProtNLM"/>
    </source>
</evidence>
<sequence length="448" mass="50533">MRRVGYWISEKKRRKLNFEEHRELFRNAGIDLVMIDLKKSLEGQGPFDLLIHKVTDIFAKAVHGHESSEDALENLETYIQNHPECVVLDSLDRIRCVLNRYTQYQRVSTCQAMKDNRCMIPAFVELNSANVHENKEKLARAGVTFPLVCKPILAHGSSFAHQISIIFSEEFLKDIDPPCVAQSFINHSAILYKILVVGCKQFIIQRPSLKNLYPGNYPTIFFDTQEVSKADSDHPLNAVDYATLQDQPTKPDWVYLDQLGQSMRETMELDLFGFDVIIDSETSQYGIIDINFFPGFEAIDSFFELLLEHIVRVLDARDRGELVNGRLLSPPQDPANVNILNQLNLQTRRPQTNDVNGKGRPGTMSPSPVIKFCPRDLEGSVPEHKYIGGNNNNVIASKEDGIRDEESDNNVGTPAINSSTTCSKGKLGTPSWGYVQPSQNPNQPSKLI</sequence>
<evidence type="ECO:0000259" key="10">
    <source>
        <dbReference type="Pfam" id="PF05770"/>
    </source>
</evidence>
<evidence type="ECO:0000256" key="3">
    <source>
        <dbReference type="ARBA" id="ARBA00022679"/>
    </source>
</evidence>
<dbReference type="InterPro" id="IPR040464">
    <property type="entry name" value="InsP(3)kin_ATP-grasp"/>
</dbReference>
<dbReference type="GO" id="GO:0047325">
    <property type="term" value="F:inositol-3,4,5,6-tetrakisphosphate 1-kinase activity"/>
    <property type="evidence" value="ECO:0007669"/>
    <property type="project" value="InterPro"/>
</dbReference>
<dbReference type="InterPro" id="IPR008656">
    <property type="entry name" value="Inositol_tetrakis-P_1-kinase"/>
</dbReference>
<dbReference type="GO" id="GO:0032957">
    <property type="term" value="P:inositol trisphosphate metabolic process"/>
    <property type="evidence" value="ECO:0007669"/>
    <property type="project" value="InterPro"/>
</dbReference>
<keyword evidence="3" id="KW-0808">Transferase</keyword>
<dbReference type="EMBL" id="HACG01019489">
    <property type="protein sequence ID" value="CEK66354.1"/>
    <property type="molecule type" value="Transcribed_RNA"/>
</dbReference>
<keyword evidence="6" id="KW-0418">Kinase</keyword>
<evidence type="ECO:0000256" key="5">
    <source>
        <dbReference type="ARBA" id="ARBA00022741"/>
    </source>
</evidence>
<dbReference type="GO" id="GO:0052725">
    <property type="term" value="F:inositol-1,3,4-trisphosphate 6-kinase activity"/>
    <property type="evidence" value="ECO:0007669"/>
    <property type="project" value="InterPro"/>
</dbReference>
<evidence type="ECO:0000259" key="11">
    <source>
        <dbReference type="Pfam" id="PF17927"/>
    </source>
</evidence>
<accession>A0A0B6ZCP2</accession>
<feature type="domain" description="Inositol-tetrakisphosphate 1-kinase N-terminal" evidence="11">
    <location>
        <begin position="3"/>
        <end position="94"/>
    </location>
</feature>
<name>A0A0B6ZCP2_9EUPU</name>
<feature type="region of interest" description="Disordered" evidence="9">
    <location>
        <begin position="400"/>
        <end position="448"/>
    </location>
</feature>
<evidence type="ECO:0000256" key="2">
    <source>
        <dbReference type="ARBA" id="ARBA00009601"/>
    </source>
</evidence>
<dbReference type="GO" id="GO:0005737">
    <property type="term" value="C:cytoplasm"/>
    <property type="evidence" value="ECO:0007669"/>
    <property type="project" value="TreeGrafter"/>
</dbReference>
<dbReference type="Pfam" id="PF05770">
    <property type="entry name" value="Ins134_P3_kin"/>
    <property type="match status" value="1"/>
</dbReference>
<feature type="compositionally biased region" description="Polar residues" evidence="9">
    <location>
        <begin position="409"/>
        <end position="423"/>
    </location>
</feature>
<dbReference type="AlphaFoldDB" id="A0A0B6ZCP2"/>